<feature type="domain" description="Virulence-associated protein E-like" evidence="2">
    <location>
        <begin position="550"/>
        <end position="742"/>
    </location>
</feature>
<gene>
    <name evidence="3" type="ORF">BE21_19985</name>
</gene>
<dbReference type="InterPro" id="IPR007936">
    <property type="entry name" value="VapE-like_dom"/>
</dbReference>
<evidence type="ECO:0000256" key="1">
    <source>
        <dbReference type="SAM" id="MobiDB-lite"/>
    </source>
</evidence>
<feature type="region of interest" description="Disordered" evidence="1">
    <location>
        <begin position="265"/>
        <end position="291"/>
    </location>
</feature>
<feature type="compositionally biased region" description="Basic residues" evidence="1">
    <location>
        <begin position="273"/>
        <end position="289"/>
    </location>
</feature>
<dbReference type="AlphaFoldDB" id="A0A150TWT5"/>
<accession>A0A150TWT5</accession>
<dbReference type="PANTHER" id="PTHR34985">
    <property type="entry name" value="SLR0554 PROTEIN"/>
    <property type="match status" value="1"/>
</dbReference>
<evidence type="ECO:0000313" key="4">
    <source>
        <dbReference type="Proteomes" id="UP000075502"/>
    </source>
</evidence>
<dbReference type="EMBL" id="JEME01000783">
    <property type="protein sequence ID" value="KYG09076.1"/>
    <property type="molecule type" value="Genomic_DNA"/>
</dbReference>
<comment type="caution">
    <text evidence="3">The sequence shown here is derived from an EMBL/GenBank/DDBJ whole genome shotgun (WGS) entry which is preliminary data.</text>
</comment>
<evidence type="ECO:0000313" key="3">
    <source>
        <dbReference type="EMBL" id="KYG09076.1"/>
    </source>
</evidence>
<dbReference type="PANTHER" id="PTHR34985:SF1">
    <property type="entry name" value="SLR0554 PROTEIN"/>
    <property type="match status" value="1"/>
</dbReference>
<sequence length="954" mass="104608">MSFERSSFLNAITALGYMDGDLIEGRRLRSGRTEAFQTRNLETAMRLFKEAEEAPSACDRILMNLNVIDHSGAYPENWSFVAQGDCFDGKAVTHRRGILIDLDRGPAFGVKAHPVLKDGELYPRASDEELKVLWQAALQIESDIQQIVGRAYATAMADSGRGKHVYLVFNRLPETPELADLCERLAAAVQALYSSKYVKIDKRSAAALTIPVYGTTKNRDKTIMSAAQEHRHVRQSTFMEGDTVGINLEQLEALVIELEKRAAGSAKTDSGKSGKRVQSHAPARGRGRPAKVGSLAFDRQLDFAKANEVSILDLVDRLGFHGSRGYECPGCADGKHYSRTGTSTEGGFGSMENKGQNIWKCFRCEASGHGGKDGDGTYTAVDLVVEARGVTPAEAVVWLGKEFDLDLAAPAFLPAQEWEKELVRTQQGMVASTNANVGLILDRHPELEGRIAFDELLRSVVCVGTFSLTDVELKGAWQDVYTSALAVWLSKHYGIEVGIPRLHELVVVSAMKHKFHPVQDYLRSAKAKADPTQGYISGCVRELQLVTTPETQDYVHAVVRKTLIAAVARVFEPGCKVDTMLVLEGEQGAGKSRALRALMPVEAWYKDDLTHVGKGDEAKKQLAGKWLVEVAELDAMRKSEVDAWKAFASTSVDNYRPSYGRVSSDQPRTCIFVGTVNRATYLRDETGARRFWPVETAAMRNNKINVAWIEQHRDQIWAEAVLAYEVGEKWYLDDHLEGVAAEEAGLRFDSDPWEPTIKAHLDNLQIAGEGGKMIPKPYVTAEEVMERCLQIPLQVQQHGDKARVCAILRHLGWKPGRRRTQAKANDGKDNRVSAYWRPVASPKGTPAAPTPSTAGKPAPPVLRVPAPLLTQGVRRGEAEAVQEPAYGLMALPPVPVPVSAHVVVEAAQAPPAEAIGEVIDKRDGATLLAESIANITRLLGVRPPSKEAPTMALH</sequence>
<protein>
    <recommendedName>
        <fullName evidence="2">Virulence-associated protein E-like domain-containing protein</fullName>
    </recommendedName>
</protein>
<proteinExistence type="predicted"/>
<organism evidence="3 4">
    <name type="scientific">Sorangium cellulosum</name>
    <name type="common">Polyangium cellulosum</name>
    <dbReference type="NCBI Taxonomy" id="56"/>
    <lineage>
        <taxon>Bacteria</taxon>
        <taxon>Pseudomonadati</taxon>
        <taxon>Myxococcota</taxon>
        <taxon>Polyangia</taxon>
        <taxon>Polyangiales</taxon>
        <taxon>Polyangiaceae</taxon>
        <taxon>Sorangium</taxon>
    </lineage>
</organism>
<name>A0A150TWT5_SORCE</name>
<dbReference type="Proteomes" id="UP000075502">
    <property type="component" value="Unassembled WGS sequence"/>
</dbReference>
<evidence type="ECO:0000259" key="2">
    <source>
        <dbReference type="Pfam" id="PF05272"/>
    </source>
</evidence>
<reference evidence="3 4" key="1">
    <citation type="submission" date="2014-02" db="EMBL/GenBank/DDBJ databases">
        <title>The small core and large imbalanced accessory genome model reveals a collaborative survival strategy of Sorangium cellulosum strains in nature.</title>
        <authorList>
            <person name="Han K."/>
            <person name="Peng R."/>
            <person name="Blom J."/>
            <person name="Li Y.-Z."/>
        </authorList>
    </citation>
    <scope>NUCLEOTIDE SEQUENCE [LARGE SCALE GENOMIC DNA]</scope>
    <source>
        <strain evidence="3 4">So0007-03</strain>
    </source>
</reference>
<dbReference type="Pfam" id="PF05272">
    <property type="entry name" value="VapE-like_dom"/>
    <property type="match status" value="1"/>
</dbReference>
<feature type="region of interest" description="Disordered" evidence="1">
    <location>
        <begin position="837"/>
        <end position="863"/>
    </location>
</feature>